<organism evidence="2 3">
    <name type="scientific">Fusicatenibacter saccharivorans</name>
    <dbReference type="NCBI Taxonomy" id="1150298"/>
    <lineage>
        <taxon>Bacteria</taxon>
        <taxon>Bacillati</taxon>
        <taxon>Bacillota</taxon>
        <taxon>Clostridia</taxon>
        <taxon>Lachnospirales</taxon>
        <taxon>Lachnospiraceae</taxon>
        <taxon>Fusicatenibacter</taxon>
    </lineage>
</organism>
<name>A0A938ZB92_9FIRM</name>
<dbReference type="Pfam" id="PF19644">
    <property type="entry name" value="DUF6147"/>
    <property type="match status" value="1"/>
</dbReference>
<evidence type="ECO:0000256" key="1">
    <source>
        <dbReference type="SAM" id="SignalP"/>
    </source>
</evidence>
<dbReference type="AlphaFoldDB" id="A0A938ZB92"/>
<evidence type="ECO:0000313" key="3">
    <source>
        <dbReference type="Proteomes" id="UP000737612"/>
    </source>
</evidence>
<protein>
    <submittedName>
        <fullName evidence="2">Uncharacterized protein</fullName>
    </submittedName>
</protein>
<gene>
    <name evidence="2" type="ORF">JTJ23_04880</name>
</gene>
<accession>A0A938ZB92</accession>
<dbReference type="RefSeq" id="WP_173841424.1">
    <property type="nucleotide sequence ID" value="NZ_JAAINX010000009.1"/>
</dbReference>
<dbReference type="InterPro" id="IPR046145">
    <property type="entry name" value="DUF6147"/>
</dbReference>
<comment type="caution">
    <text evidence="2">The sequence shown here is derived from an EMBL/GenBank/DDBJ whole genome shotgun (WGS) entry which is preliminary data.</text>
</comment>
<keyword evidence="1" id="KW-0732">Signal</keyword>
<proteinExistence type="predicted"/>
<reference evidence="2" key="1">
    <citation type="submission" date="2021-02" db="EMBL/GenBank/DDBJ databases">
        <title>Metagenome-assembled genomes from human diarrheal sample B26.</title>
        <authorList>
            <person name="Ateba T.P."/>
            <person name="Alayande K.A."/>
            <person name="Mwanza M."/>
        </authorList>
    </citation>
    <scope>NUCLEOTIDE SEQUENCE</scope>
    <source>
        <strain evidence="2">06WH</strain>
    </source>
</reference>
<evidence type="ECO:0000313" key="2">
    <source>
        <dbReference type="EMBL" id="MBN2952929.1"/>
    </source>
</evidence>
<feature type="signal peptide" evidence="1">
    <location>
        <begin position="1"/>
        <end position="29"/>
    </location>
</feature>
<sequence>MKKVMNLKSVLFCAMLVLMMSLNTVNVQADALDYLGQTIDGSELTNEIESVGTYQSVARSTYLHQGVVRITNNGNGYIGITGATQCNVSCNTVKLNVYLERSSGPEDFYSYKKWENVDYNTNSLYFSTQIKVEKGYYYRLRGYHSCTKNGVLENGGSSTNGIYIG</sequence>
<dbReference type="Proteomes" id="UP000737612">
    <property type="component" value="Unassembled WGS sequence"/>
</dbReference>
<dbReference type="EMBL" id="JAFHBD010000015">
    <property type="protein sequence ID" value="MBN2952929.1"/>
    <property type="molecule type" value="Genomic_DNA"/>
</dbReference>
<feature type="chain" id="PRO_5036975636" evidence="1">
    <location>
        <begin position="30"/>
        <end position="165"/>
    </location>
</feature>